<evidence type="ECO:0000256" key="3">
    <source>
        <dbReference type="ARBA" id="ARBA00023163"/>
    </source>
</evidence>
<dbReference type="PROSITE" id="PS51000">
    <property type="entry name" value="HTH_DEOR_2"/>
    <property type="match status" value="1"/>
</dbReference>
<organism evidence="5 6">
    <name type="scientific">Notoacmeibacter ruber</name>
    <dbReference type="NCBI Taxonomy" id="2670375"/>
    <lineage>
        <taxon>Bacteria</taxon>
        <taxon>Pseudomonadati</taxon>
        <taxon>Pseudomonadota</taxon>
        <taxon>Alphaproteobacteria</taxon>
        <taxon>Hyphomicrobiales</taxon>
        <taxon>Notoacmeibacteraceae</taxon>
        <taxon>Notoacmeibacter</taxon>
    </lineage>
</organism>
<protein>
    <submittedName>
        <fullName evidence="5">DeoR/GlpR transcriptional regulator</fullName>
    </submittedName>
</protein>
<keyword evidence="2" id="KW-0238">DNA-binding</keyword>
<name>A0A3L7JD00_9HYPH</name>
<proteinExistence type="predicted"/>
<dbReference type="SUPFAM" id="SSF46785">
    <property type="entry name" value="Winged helix' DNA-binding domain"/>
    <property type="match status" value="1"/>
</dbReference>
<dbReference type="SUPFAM" id="SSF100950">
    <property type="entry name" value="NagB/RpiA/CoA transferase-like"/>
    <property type="match status" value="1"/>
</dbReference>
<dbReference type="InterPro" id="IPR001034">
    <property type="entry name" value="DeoR_HTH"/>
</dbReference>
<dbReference type="Proteomes" id="UP000281094">
    <property type="component" value="Unassembled WGS sequence"/>
</dbReference>
<dbReference type="InterPro" id="IPR036390">
    <property type="entry name" value="WH_DNA-bd_sf"/>
</dbReference>
<dbReference type="InterPro" id="IPR036388">
    <property type="entry name" value="WH-like_DNA-bd_sf"/>
</dbReference>
<dbReference type="GO" id="GO:0003700">
    <property type="term" value="F:DNA-binding transcription factor activity"/>
    <property type="evidence" value="ECO:0007669"/>
    <property type="project" value="InterPro"/>
</dbReference>
<dbReference type="InterPro" id="IPR018356">
    <property type="entry name" value="Tscrpt_reg_HTH_DeoR_CS"/>
</dbReference>
<dbReference type="PRINTS" id="PR00037">
    <property type="entry name" value="HTHLACR"/>
</dbReference>
<dbReference type="InterPro" id="IPR037171">
    <property type="entry name" value="NagB/RpiA_transferase-like"/>
</dbReference>
<dbReference type="PANTHER" id="PTHR30363">
    <property type="entry name" value="HTH-TYPE TRANSCRIPTIONAL REGULATOR SRLR-RELATED"/>
    <property type="match status" value="1"/>
</dbReference>
<keyword evidence="3" id="KW-0804">Transcription</keyword>
<evidence type="ECO:0000259" key="4">
    <source>
        <dbReference type="PROSITE" id="PS51000"/>
    </source>
</evidence>
<reference evidence="5 6" key="1">
    <citation type="submission" date="2018-10" db="EMBL/GenBank/DDBJ databases">
        <title>Notoacmeibacter sp. M2BS9Y-3-1, whole genome shotgun sequence.</title>
        <authorList>
            <person name="Tuo L."/>
        </authorList>
    </citation>
    <scope>NUCLEOTIDE SEQUENCE [LARGE SCALE GENOMIC DNA]</scope>
    <source>
        <strain evidence="5 6">M2BS9Y-3-1</strain>
    </source>
</reference>
<dbReference type="InterPro" id="IPR050313">
    <property type="entry name" value="Carb_Metab_HTH_regulators"/>
</dbReference>
<accession>A0A3L7JD00</accession>
<dbReference type="PANTHER" id="PTHR30363:SF44">
    <property type="entry name" value="AGA OPERON TRANSCRIPTIONAL REPRESSOR-RELATED"/>
    <property type="match status" value="1"/>
</dbReference>
<sequence>MAQTSESRRLKKQERHQQILLELKLKPHVRVADLAGQFGVTTETVRRDIEDLSREGLLQRAHGGASAPHPGSQHSLDARRLEFIAERERLGQFAATLVSDGDTIMIDAGATVMEFARALAFADRRVLAITNSLQVALILGQSAKARVKLAPGAYLPQEAAVVGTETCDYLKRFHVDACFLGASGLSEAGVTEAIEEFDTVKRTMMGQSRLCRFLIDGSKFGRTHLSRVASFSEIDTLVSDTLPQDHLGERLQTAGVNILTPLSRRETFENERRHLACD</sequence>
<evidence type="ECO:0000256" key="2">
    <source>
        <dbReference type="ARBA" id="ARBA00023125"/>
    </source>
</evidence>
<dbReference type="InterPro" id="IPR014036">
    <property type="entry name" value="DeoR-like_C"/>
</dbReference>
<dbReference type="SMART" id="SM01134">
    <property type="entry name" value="DeoRC"/>
    <property type="match status" value="1"/>
</dbReference>
<dbReference type="Pfam" id="PF08220">
    <property type="entry name" value="HTH_DeoR"/>
    <property type="match status" value="1"/>
</dbReference>
<keyword evidence="6" id="KW-1185">Reference proteome</keyword>
<dbReference type="PROSITE" id="PS00894">
    <property type="entry name" value="HTH_DEOR_1"/>
    <property type="match status" value="1"/>
</dbReference>
<dbReference type="Pfam" id="PF00455">
    <property type="entry name" value="DeoRC"/>
    <property type="match status" value="1"/>
</dbReference>
<dbReference type="RefSeq" id="WP_121645514.1">
    <property type="nucleotide sequence ID" value="NZ_RCWN01000001.1"/>
</dbReference>
<dbReference type="GO" id="GO:0003677">
    <property type="term" value="F:DNA binding"/>
    <property type="evidence" value="ECO:0007669"/>
    <property type="project" value="UniProtKB-KW"/>
</dbReference>
<dbReference type="EMBL" id="RCWN01000001">
    <property type="protein sequence ID" value="RLQ88546.1"/>
    <property type="molecule type" value="Genomic_DNA"/>
</dbReference>
<dbReference type="AlphaFoldDB" id="A0A3L7JD00"/>
<evidence type="ECO:0000313" key="5">
    <source>
        <dbReference type="EMBL" id="RLQ88546.1"/>
    </source>
</evidence>
<dbReference type="SMART" id="SM00420">
    <property type="entry name" value="HTH_DEOR"/>
    <property type="match status" value="1"/>
</dbReference>
<evidence type="ECO:0000313" key="6">
    <source>
        <dbReference type="Proteomes" id="UP000281094"/>
    </source>
</evidence>
<comment type="caution">
    <text evidence="5">The sequence shown here is derived from an EMBL/GenBank/DDBJ whole genome shotgun (WGS) entry which is preliminary data.</text>
</comment>
<evidence type="ECO:0000256" key="1">
    <source>
        <dbReference type="ARBA" id="ARBA00023015"/>
    </source>
</evidence>
<feature type="domain" description="HTH deoR-type" evidence="4">
    <location>
        <begin position="12"/>
        <end position="67"/>
    </location>
</feature>
<gene>
    <name evidence="5" type="ORF">D8780_10330</name>
</gene>
<keyword evidence="1" id="KW-0805">Transcription regulation</keyword>
<dbReference type="Gene3D" id="1.10.10.10">
    <property type="entry name" value="Winged helix-like DNA-binding domain superfamily/Winged helix DNA-binding domain"/>
    <property type="match status" value="1"/>
</dbReference>